<protein>
    <submittedName>
        <fullName evidence="1">Uncharacterized protein</fullName>
    </submittedName>
</protein>
<comment type="caution">
    <text evidence="1">The sequence shown here is derived from an EMBL/GenBank/DDBJ whole genome shotgun (WGS) entry which is preliminary data.</text>
</comment>
<evidence type="ECO:0000313" key="2">
    <source>
        <dbReference type="Proteomes" id="UP001497644"/>
    </source>
</evidence>
<evidence type="ECO:0000313" key="1">
    <source>
        <dbReference type="EMBL" id="CAL1672291.1"/>
    </source>
</evidence>
<organism evidence="1 2">
    <name type="scientific">Lasius platythorax</name>
    <dbReference type="NCBI Taxonomy" id="488582"/>
    <lineage>
        <taxon>Eukaryota</taxon>
        <taxon>Metazoa</taxon>
        <taxon>Ecdysozoa</taxon>
        <taxon>Arthropoda</taxon>
        <taxon>Hexapoda</taxon>
        <taxon>Insecta</taxon>
        <taxon>Pterygota</taxon>
        <taxon>Neoptera</taxon>
        <taxon>Endopterygota</taxon>
        <taxon>Hymenoptera</taxon>
        <taxon>Apocrita</taxon>
        <taxon>Aculeata</taxon>
        <taxon>Formicoidea</taxon>
        <taxon>Formicidae</taxon>
        <taxon>Formicinae</taxon>
        <taxon>Lasius</taxon>
        <taxon>Lasius</taxon>
    </lineage>
</organism>
<dbReference type="EMBL" id="CAXIPU020000479">
    <property type="protein sequence ID" value="CAL1672291.1"/>
    <property type="molecule type" value="Genomic_DNA"/>
</dbReference>
<accession>A0AAV2MZ14</accession>
<reference evidence="1" key="1">
    <citation type="submission" date="2024-04" db="EMBL/GenBank/DDBJ databases">
        <authorList>
            <consortium name="Molecular Ecology Group"/>
        </authorList>
    </citation>
    <scope>NUCLEOTIDE SEQUENCE</scope>
</reference>
<sequence>MPNDTNKELILKLIDETRANRLNEIKNSDKPMTVAAILKKYPRFKDFNGELLKFSAIFPENDIFLGTFCAFYAPQILQYCREAKSHILELIKDIEDNNLKA</sequence>
<dbReference type="Proteomes" id="UP001497644">
    <property type="component" value="Unassembled WGS sequence"/>
</dbReference>
<gene>
    <name evidence="1" type="ORF">LPLAT_LOCUS6961</name>
</gene>
<name>A0AAV2MZ14_9HYME</name>
<proteinExistence type="predicted"/>
<dbReference type="AlphaFoldDB" id="A0AAV2MZ14"/>
<keyword evidence="2" id="KW-1185">Reference proteome</keyword>